<dbReference type="EMBL" id="JACDXW010000008">
    <property type="protein sequence ID" value="MCB5364795.1"/>
    <property type="molecule type" value="Genomic_DNA"/>
</dbReference>
<dbReference type="PROSITE" id="PS50995">
    <property type="entry name" value="HTH_MARR_2"/>
    <property type="match status" value="1"/>
</dbReference>
<dbReference type="InterPro" id="IPR000835">
    <property type="entry name" value="HTH_MarR-typ"/>
</dbReference>
<keyword evidence="2" id="KW-0238">DNA-binding</keyword>
<accession>A0ABS8CFH8</accession>
<dbReference type="InterPro" id="IPR039422">
    <property type="entry name" value="MarR/SlyA-like"/>
</dbReference>
<dbReference type="Proteomes" id="UP000776983">
    <property type="component" value="Unassembled WGS sequence"/>
</dbReference>
<keyword evidence="1" id="KW-0805">Transcription regulation</keyword>
<comment type="caution">
    <text evidence="5">The sequence shown here is derived from an EMBL/GenBank/DDBJ whole genome shotgun (WGS) entry which is preliminary data.</text>
</comment>
<dbReference type="PANTHER" id="PTHR33164">
    <property type="entry name" value="TRANSCRIPTIONAL REGULATOR, MARR FAMILY"/>
    <property type="match status" value="1"/>
</dbReference>
<dbReference type="PANTHER" id="PTHR33164:SF64">
    <property type="entry name" value="TRANSCRIPTIONAL REGULATOR SLYA"/>
    <property type="match status" value="1"/>
</dbReference>
<reference evidence="5 6" key="1">
    <citation type="submission" date="2020-07" db="EMBL/GenBank/DDBJ databases">
        <title>Pusillimonas sp. nov., isolated from poultry manure in Taiwan.</title>
        <authorList>
            <person name="Lin S.-Y."/>
            <person name="Tang Y.-S."/>
            <person name="Young C.-C."/>
        </authorList>
    </citation>
    <scope>NUCLEOTIDE SEQUENCE [LARGE SCALE GENOMIC DNA]</scope>
    <source>
        <strain evidence="5 6">CC-YST705</strain>
    </source>
</reference>
<keyword evidence="6" id="KW-1185">Reference proteome</keyword>
<dbReference type="PRINTS" id="PR00598">
    <property type="entry name" value="HTHMARR"/>
</dbReference>
<evidence type="ECO:0000256" key="1">
    <source>
        <dbReference type="ARBA" id="ARBA00023015"/>
    </source>
</evidence>
<gene>
    <name evidence="5" type="ORF">H0484_13660</name>
</gene>
<dbReference type="InterPro" id="IPR036388">
    <property type="entry name" value="WH-like_DNA-bd_sf"/>
</dbReference>
<dbReference type="SUPFAM" id="SSF46785">
    <property type="entry name" value="Winged helix' DNA-binding domain"/>
    <property type="match status" value="1"/>
</dbReference>
<dbReference type="SMART" id="SM00347">
    <property type="entry name" value="HTH_MARR"/>
    <property type="match status" value="1"/>
</dbReference>
<feature type="domain" description="HTH marR-type" evidence="4">
    <location>
        <begin position="16"/>
        <end position="150"/>
    </location>
</feature>
<protein>
    <submittedName>
        <fullName evidence="5">MarR family transcriptional regulator</fullName>
    </submittedName>
</protein>
<sequence length="154" mass="16967">MTDQSLPLSDSQTVDQAVLLQSIGYSCLQTYLAIVPELKKQLATLGLRPVEYTILSVVKRNSGITQKRLGETIKVSPPNLATVLDRMEQDGLLARQRNPLDKRSQVLVLHSRGTLLCDQAEAVVAEAEALPQLSEAERHTLLGLLQKIFLPTQP</sequence>
<evidence type="ECO:0000313" key="5">
    <source>
        <dbReference type="EMBL" id="MCB5364795.1"/>
    </source>
</evidence>
<evidence type="ECO:0000259" key="4">
    <source>
        <dbReference type="PROSITE" id="PS50995"/>
    </source>
</evidence>
<evidence type="ECO:0000256" key="3">
    <source>
        <dbReference type="ARBA" id="ARBA00023163"/>
    </source>
</evidence>
<dbReference type="Pfam" id="PF12802">
    <property type="entry name" value="MarR_2"/>
    <property type="match status" value="1"/>
</dbReference>
<proteinExistence type="predicted"/>
<evidence type="ECO:0000256" key="2">
    <source>
        <dbReference type="ARBA" id="ARBA00023125"/>
    </source>
</evidence>
<dbReference type="Gene3D" id="1.10.10.10">
    <property type="entry name" value="Winged helix-like DNA-binding domain superfamily/Winged helix DNA-binding domain"/>
    <property type="match status" value="1"/>
</dbReference>
<dbReference type="InterPro" id="IPR036390">
    <property type="entry name" value="WH_DNA-bd_sf"/>
</dbReference>
<dbReference type="RefSeq" id="WP_226955213.1">
    <property type="nucleotide sequence ID" value="NZ_JACDXW010000008.1"/>
</dbReference>
<organism evidence="5 6">
    <name type="scientific">Mesopusillimonas faecipullorum</name>
    <dbReference type="NCBI Taxonomy" id="2755040"/>
    <lineage>
        <taxon>Bacteria</taxon>
        <taxon>Pseudomonadati</taxon>
        <taxon>Pseudomonadota</taxon>
        <taxon>Betaproteobacteria</taxon>
        <taxon>Burkholderiales</taxon>
        <taxon>Alcaligenaceae</taxon>
        <taxon>Mesopusillimonas</taxon>
    </lineage>
</organism>
<keyword evidence="3" id="KW-0804">Transcription</keyword>
<evidence type="ECO:0000313" key="6">
    <source>
        <dbReference type="Proteomes" id="UP000776983"/>
    </source>
</evidence>
<name>A0ABS8CFH8_9BURK</name>